<reference evidence="3 4" key="1">
    <citation type="submission" date="2021-05" db="EMBL/GenBank/DDBJ databases">
        <title>A Polyphasic approach of four new species of the genus Ohtaekwangia: Ohtaekwangia histidinii sp. nov., Ohtaekwangia cretensis sp. nov., Ohtaekwangia indiensis sp. nov., Ohtaekwangia reichenbachii sp. nov. from diverse environment.</title>
        <authorList>
            <person name="Octaviana S."/>
        </authorList>
    </citation>
    <scope>NUCLEOTIDE SEQUENCE [LARGE SCALE GENOMIC DNA]</scope>
    <source>
        <strain evidence="3 4">PWU20</strain>
    </source>
</reference>
<feature type="compositionally biased region" description="Basic and acidic residues" evidence="1">
    <location>
        <begin position="34"/>
        <end position="43"/>
    </location>
</feature>
<dbReference type="PANTHER" id="PTHR35399">
    <property type="entry name" value="SLR8030 PROTEIN"/>
    <property type="match status" value="1"/>
</dbReference>
<dbReference type="Gene3D" id="1.20.5.320">
    <property type="entry name" value="6-Phosphogluconate Dehydrogenase, domain 3"/>
    <property type="match status" value="1"/>
</dbReference>
<organism evidence="3 4">
    <name type="scientific">Chryseosolibacter indicus</name>
    <dbReference type="NCBI Taxonomy" id="2782351"/>
    <lineage>
        <taxon>Bacteria</taxon>
        <taxon>Pseudomonadati</taxon>
        <taxon>Bacteroidota</taxon>
        <taxon>Cytophagia</taxon>
        <taxon>Cytophagales</taxon>
        <taxon>Chryseotaleaceae</taxon>
        <taxon>Chryseosolibacter</taxon>
    </lineage>
</organism>
<evidence type="ECO:0008006" key="5">
    <source>
        <dbReference type="Google" id="ProtNLM"/>
    </source>
</evidence>
<dbReference type="EMBL" id="JAHESD010000012">
    <property type="protein sequence ID" value="MBT1703228.1"/>
    <property type="molecule type" value="Genomic_DNA"/>
</dbReference>
<dbReference type="RefSeq" id="WP_254153193.1">
    <property type="nucleotide sequence ID" value="NZ_JAHESD010000012.1"/>
</dbReference>
<proteinExistence type="predicted"/>
<evidence type="ECO:0000256" key="2">
    <source>
        <dbReference type="SAM" id="SignalP"/>
    </source>
</evidence>
<feature type="region of interest" description="Disordered" evidence="1">
    <location>
        <begin position="27"/>
        <end position="46"/>
    </location>
</feature>
<evidence type="ECO:0000313" key="3">
    <source>
        <dbReference type="EMBL" id="MBT1703228.1"/>
    </source>
</evidence>
<comment type="caution">
    <text evidence="3">The sequence shown here is derived from an EMBL/GenBank/DDBJ whole genome shotgun (WGS) entry which is preliminary data.</text>
</comment>
<dbReference type="Proteomes" id="UP000772618">
    <property type="component" value="Unassembled WGS sequence"/>
</dbReference>
<sequence length="507" mass="54783">MKKSITKLLCLLLTVIIVITSCEGPQGDIGPQGEKGDKGDKGDQGLAGEDASQVVLTSHSTTSTFVKPLAGFESLELYSLIGSDDYFPESPTFVYGGQPDGAGLMRNPTGEGFFLITNHEFNRSVSKVYLDKTFKPYKGEYLVNFNGGKTRLCSATLATPEEHGFGPVFLTAGESGVESLVHAIDPLAPADPSNSSRTKPALGHASMENAVPLPKDAYPGKTVIIIGEDDSNGQLIAYVSNTTGDLDNGKLYVLKRTNNDPIETNIQVGSTYDVEFVEIPNAKNLSGAEIAAKTVEVNAIQFARVEDVDYRKGSAAHAREVYFTATGVANGPDVGKTKFGRVYKIVLNEGNPLLGKLEVAAEGDSQAGRGIVNPDNVCVTDNYVYIQEDGDSFYPEATHDSYVWQFNINTKALRPMLSADHQRGNTDFNAKYNTVNVATKGSWEFGAMLDISNIINIPNTFLLNIHPHTWREERFENADGSGVTVADDVSSSYWEGGQTIIIRGLPK</sequence>
<evidence type="ECO:0000313" key="4">
    <source>
        <dbReference type="Proteomes" id="UP000772618"/>
    </source>
</evidence>
<feature type="signal peptide" evidence="2">
    <location>
        <begin position="1"/>
        <end position="23"/>
    </location>
</feature>
<protein>
    <recommendedName>
        <fullName evidence="5">Collagen-like protein</fullName>
    </recommendedName>
</protein>
<keyword evidence="2" id="KW-0732">Signal</keyword>
<evidence type="ECO:0000256" key="1">
    <source>
        <dbReference type="SAM" id="MobiDB-lite"/>
    </source>
</evidence>
<gene>
    <name evidence="3" type="ORF">KK060_08045</name>
</gene>
<dbReference type="PROSITE" id="PS51257">
    <property type="entry name" value="PROKAR_LIPOPROTEIN"/>
    <property type="match status" value="1"/>
</dbReference>
<keyword evidence="4" id="KW-1185">Reference proteome</keyword>
<name>A0ABS5VP80_9BACT</name>
<accession>A0ABS5VP80</accession>
<feature type="chain" id="PRO_5045718094" description="Collagen-like protein" evidence="2">
    <location>
        <begin position="24"/>
        <end position="507"/>
    </location>
</feature>
<dbReference type="PANTHER" id="PTHR35399:SF2">
    <property type="entry name" value="DUF839 DOMAIN-CONTAINING PROTEIN"/>
    <property type="match status" value="1"/>
</dbReference>